<proteinExistence type="predicted"/>
<feature type="domain" description="BetI-type transcriptional repressor C-terminal" evidence="1">
    <location>
        <begin position="101"/>
        <end position="212"/>
    </location>
</feature>
<organism evidence="2 3">
    <name type="scientific">Actinomadura soli</name>
    <dbReference type="NCBI Taxonomy" id="2508997"/>
    <lineage>
        <taxon>Bacteria</taxon>
        <taxon>Bacillati</taxon>
        <taxon>Actinomycetota</taxon>
        <taxon>Actinomycetes</taxon>
        <taxon>Streptosporangiales</taxon>
        <taxon>Thermomonosporaceae</taxon>
        <taxon>Actinomadura</taxon>
    </lineage>
</organism>
<dbReference type="SUPFAM" id="SSF48498">
    <property type="entry name" value="Tetracyclin repressor-like, C-terminal domain"/>
    <property type="match status" value="1"/>
</dbReference>
<accession>A0A5C4J4A0</accession>
<dbReference type="Proteomes" id="UP000309174">
    <property type="component" value="Unassembled WGS sequence"/>
</dbReference>
<evidence type="ECO:0000259" key="1">
    <source>
        <dbReference type="Pfam" id="PF13977"/>
    </source>
</evidence>
<dbReference type="InterPro" id="IPR039538">
    <property type="entry name" value="BetI_C"/>
</dbReference>
<dbReference type="Pfam" id="PF13977">
    <property type="entry name" value="TetR_C_6"/>
    <property type="match status" value="1"/>
</dbReference>
<protein>
    <submittedName>
        <fullName evidence="2">TetR/AcrR family transcriptional regulator</fullName>
    </submittedName>
</protein>
<evidence type="ECO:0000313" key="2">
    <source>
        <dbReference type="EMBL" id="TMQ91554.1"/>
    </source>
</evidence>
<dbReference type="OrthoDB" id="2356263at2"/>
<dbReference type="EMBL" id="VCKW01000203">
    <property type="protein sequence ID" value="TMQ91554.1"/>
    <property type="molecule type" value="Genomic_DNA"/>
</dbReference>
<dbReference type="SUPFAM" id="SSF46689">
    <property type="entry name" value="Homeodomain-like"/>
    <property type="match status" value="1"/>
</dbReference>
<dbReference type="InterPro" id="IPR009057">
    <property type="entry name" value="Homeodomain-like_sf"/>
</dbReference>
<sequence>MRPAAEGVPVHARHALAGGVDHRSAPHIGSHPADLVQQAHALDDRERDIANASGVSLAAIGYHFGSKEVLLNEAVRGAIEDWGEEVAAALAAAADPGAGTAERFEATWTRVIESFAATRPLWALQFEVLAHIERTPDLRRAFAGTNRQARLGLADLFGVDVKSFEPRQAEVIGAYYQALLVGLAAQWLADPEDVPTAHELLHAVKTTTTNLLPGL</sequence>
<dbReference type="AlphaFoldDB" id="A0A5C4J4A0"/>
<dbReference type="Gene3D" id="1.10.357.10">
    <property type="entry name" value="Tetracycline Repressor, domain 2"/>
    <property type="match status" value="1"/>
</dbReference>
<dbReference type="RefSeq" id="WP_138648651.1">
    <property type="nucleotide sequence ID" value="NZ_VCKW01000203.1"/>
</dbReference>
<gene>
    <name evidence="2" type="ORF">ETD83_30420</name>
</gene>
<evidence type="ECO:0000313" key="3">
    <source>
        <dbReference type="Proteomes" id="UP000309174"/>
    </source>
</evidence>
<dbReference type="InterPro" id="IPR036271">
    <property type="entry name" value="Tet_transcr_reg_TetR-rel_C_sf"/>
</dbReference>
<reference evidence="2 3" key="1">
    <citation type="submission" date="2019-05" db="EMBL/GenBank/DDBJ databases">
        <title>Draft genome sequence of Actinomadura sp. 14C53.</title>
        <authorList>
            <person name="Saricaoglu S."/>
            <person name="Isik K."/>
        </authorList>
    </citation>
    <scope>NUCLEOTIDE SEQUENCE [LARGE SCALE GENOMIC DNA]</scope>
    <source>
        <strain evidence="2 3">14C53</strain>
    </source>
</reference>
<comment type="caution">
    <text evidence="2">The sequence shown here is derived from an EMBL/GenBank/DDBJ whole genome shotgun (WGS) entry which is preliminary data.</text>
</comment>
<name>A0A5C4J4A0_9ACTN</name>
<keyword evidence="3" id="KW-1185">Reference proteome</keyword>